<evidence type="ECO:0000313" key="9">
    <source>
        <dbReference type="Proteomes" id="UP000178099"/>
    </source>
</evidence>
<keyword evidence="7" id="KW-0963">Cytoplasm</keyword>
<evidence type="ECO:0000256" key="5">
    <source>
        <dbReference type="ARBA" id="ARBA00022840"/>
    </source>
</evidence>
<dbReference type="GO" id="GO:0005524">
    <property type="term" value="F:ATP binding"/>
    <property type="evidence" value="ECO:0007669"/>
    <property type="project" value="UniProtKB-UniRule"/>
</dbReference>
<comment type="catalytic activity">
    <reaction evidence="7">
        <text>shikimate + ATP = 3-phosphoshikimate + ADP + H(+)</text>
        <dbReference type="Rhea" id="RHEA:13121"/>
        <dbReference type="ChEBI" id="CHEBI:15378"/>
        <dbReference type="ChEBI" id="CHEBI:30616"/>
        <dbReference type="ChEBI" id="CHEBI:36208"/>
        <dbReference type="ChEBI" id="CHEBI:145989"/>
        <dbReference type="ChEBI" id="CHEBI:456216"/>
        <dbReference type="EC" id="2.7.1.71"/>
    </reaction>
</comment>
<keyword evidence="4 7" id="KW-0418">Kinase</keyword>
<sequence length="167" mass="17883">MEKENITLIGMAGAGKSSVGNILTKSLGWRFIDTDTAIEEKRGKSLQTILDELGDEKFIELEAETVKALAGVRHAVIAPGGSVVYAPAAMEFLKNISTVVYLAADPQTIERRIHVGSRGVVGLTGKSFQKLCAERENLYRRYADITVSTVGKSAEETATEIVAALAG</sequence>
<dbReference type="UniPathway" id="UPA00053">
    <property type="reaction ID" value="UER00088"/>
</dbReference>
<dbReference type="EC" id="2.7.1.71" evidence="7"/>
<dbReference type="SUPFAM" id="SSF52540">
    <property type="entry name" value="P-loop containing nucleoside triphosphate hydrolases"/>
    <property type="match status" value="1"/>
</dbReference>
<comment type="function">
    <text evidence="7">Catalyzes the specific phosphorylation of the 3-hydroxyl group of shikimic acid using ATP as a cosubstrate.</text>
</comment>
<dbReference type="HAMAP" id="MF_00109">
    <property type="entry name" value="Shikimate_kinase"/>
    <property type="match status" value="1"/>
</dbReference>
<dbReference type="Gene3D" id="3.40.50.300">
    <property type="entry name" value="P-loop containing nucleotide triphosphate hydrolases"/>
    <property type="match status" value="1"/>
</dbReference>
<dbReference type="InterPro" id="IPR027417">
    <property type="entry name" value="P-loop_NTPase"/>
</dbReference>
<feature type="binding site" evidence="7">
    <location>
        <position position="17"/>
    </location>
    <ligand>
        <name>Mg(2+)</name>
        <dbReference type="ChEBI" id="CHEBI:18420"/>
    </ligand>
</feature>
<proteinExistence type="inferred from homology"/>
<comment type="subcellular location">
    <subcellularLocation>
        <location evidence="7">Cytoplasm</location>
    </subcellularLocation>
</comment>
<dbReference type="GO" id="GO:0008652">
    <property type="term" value="P:amino acid biosynthetic process"/>
    <property type="evidence" value="ECO:0007669"/>
    <property type="project" value="UniProtKB-KW"/>
</dbReference>
<comment type="subunit">
    <text evidence="7">Monomer.</text>
</comment>
<comment type="similarity">
    <text evidence="7">Belongs to the shikimate kinase family.</text>
</comment>
<keyword evidence="7" id="KW-0460">Magnesium</keyword>
<dbReference type="GO" id="GO:0000287">
    <property type="term" value="F:magnesium ion binding"/>
    <property type="evidence" value="ECO:0007669"/>
    <property type="project" value="UniProtKB-UniRule"/>
</dbReference>
<evidence type="ECO:0000256" key="1">
    <source>
        <dbReference type="ARBA" id="ARBA00022605"/>
    </source>
</evidence>
<feature type="binding site" evidence="7">
    <location>
        <position position="118"/>
    </location>
    <ligand>
        <name>ATP</name>
        <dbReference type="ChEBI" id="CHEBI:30616"/>
    </ligand>
</feature>
<dbReference type="CDD" id="cd00464">
    <property type="entry name" value="SK"/>
    <property type="match status" value="1"/>
</dbReference>
<evidence type="ECO:0000256" key="7">
    <source>
        <dbReference type="HAMAP-Rule" id="MF_00109"/>
    </source>
</evidence>
<evidence type="ECO:0000256" key="2">
    <source>
        <dbReference type="ARBA" id="ARBA00022679"/>
    </source>
</evidence>
<dbReference type="PANTHER" id="PTHR21087:SF16">
    <property type="entry name" value="SHIKIMATE KINASE 1, CHLOROPLASTIC"/>
    <property type="match status" value="1"/>
</dbReference>
<reference evidence="8 9" key="1">
    <citation type="journal article" date="2016" name="Nat. Commun.">
        <title>Thousands of microbial genomes shed light on interconnected biogeochemical processes in an aquifer system.</title>
        <authorList>
            <person name="Anantharaman K."/>
            <person name="Brown C.T."/>
            <person name="Hug L.A."/>
            <person name="Sharon I."/>
            <person name="Castelle C.J."/>
            <person name="Probst A.J."/>
            <person name="Thomas B.C."/>
            <person name="Singh A."/>
            <person name="Wilkins M.J."/>
            <person name="Karaoz U."/>
            <person name="Brodie E.L."/>
            <person name="Williams K.H."/>
            <person name="Hubbard S.S."/>
            <person name="Banfield J.F."/>
        </authorList>
    </citation>
    <scope>NUCLEOTIDE SEQUENCE [LARGE SCALE GENOMIC DNA]</scope>
</reference>
<dbReference type="AlphaFoldDB" id="A0A1G2DA93"/>
<comment type="cofactor">
    <cofactor evidence="7">
        <name>Mg(2+)</name>
        <dbReference type="ChEBI" id="CHEBI:18420"/>
    </cofactor>
    <text evidence="7">Binds 1 Mg(2+) ion per subunit.</text>
</comment>
<keyword evidence="7" id="KW-0479">Metal-binding</keyword>
<dbReference type="InterPro" id="IPR031322">
    <property type="entry name" value="Shikimate/glucono_kinase"/>
</dbReference>
<feature type="binding site" evidence="7">
    <location>
        <position position="35"/>
    </location>
    <ligand>
        <name>substrate</name>
    </ligand>
</feature>
<organism evidence="8 9">
    <name type="scientific">Candidatus Lloydbacteria bacterium RIFCSPHIGHO2_02_FULL_51_22</name>
    <dbReference type="NCBI Taxonomy" id="1798663"/>
    <lineage>
        <taxon>Bacteria</taxon>
        <taxon>Candidatus Lloydiibacteriota</taxon>
    </lineage>
</organism>
<dbReference type="GO" id="GO:0009073">
    <property type="term" value="P:aromatic amino acid family biosynthetic process"/>
    <property type="evidence" value="ECO:0007669"/>
    <property type="project" value="UniProtKB-KW"/>
</dbReference>
<comment type="caution">
    <text evidence="7">Lacks conserved residue(s) required for the propagation of feature annotation.</text>
</comment>
<dbReference type="GO" id="GO:0004765">
    <property type="term" value="F:shikimate kinase activity"/>
    <property type="evidence" value="ECO:0007669"/>
    <property type="project" value="UniProtKB-UniRule"/>
</dbReference>
<protein>
    <recommendedName>
        <fullName evidence="7">Shikimate kinase</fullName>
        <shortName evidence="7">SK</shortName>
        <ecNumber evidence="7">2.7.1.71</ecNumber>
    </recommendedName>
</protein>
<feature type="binding site" evidence="7">
    <location>
        <begin position="13"/>
        <end position="18"/>
    </location>
    <ligand>
        <name>ATP</name>
        <dbReference type="ChEBI" id="CHEBI:30616"/>
    </ligand>
</feature>
<dbReference type="InterPro" id="IPR000623">
    <property type="entry name" value="Shikimate_kinase/TSH1"/>
</dbReference>
<dbReference type="PANTHER" id="PTHR21087">
    <property type="entry name" value="SHIKIMATE KINASE"/>
    <property type="match status" value="1"/>
</dbReference>
<keyword evidence="1 7" id="KW-0028">Amino-acid biosynthesis</keyword>
<evidence type="ECO:0000256" key="6">
    <source>
        <dbReference type="ARBA" id="ARBA00023141"/>
    </source>
</evidence>
<name>A0A1G2DA93_9BACT</name>
<dbReference type="Pfam" id="PF01202">
    <property type="entry name" value="SKI"/>
    <property type="match status" value="1"/>
</dbReference>
<evidence type="ECO:0000313" key="8">
    <source>
        <dbReference type="EMBL" id="OGZ10463.1"/>
    </source>
</evidence>
<comment type="caution">
    <text evidence="8">The sequence shown here is derived from an EMBL/GenBank/DDBJ whole genome shotgun (WGS) entry which is preliminary data.</text>
</comment>
<gene>
    <name evidence="7" type="primary">aroK</name>
    <name evidence="8" type="ORF">A3D67_03650</name>
</gene>
<dbReference type="GO" id="GO:0005829">
    <property type="term" value="C:cytosol"/>
    <property type="evidence" value="ECO:0007669"/>
    <property type="project" value="TreeGrafter"/>
</dbReference>
<keyword evidence="2 7" id="KW-0808">Transferase</keyword>
<accession>A0A1G2DA93</accession>
<evidence type="ECO:0000256" key="4">
    <source>
        <dbReference type="ARBA" id="ARBA00022777"/>
    </source>
</evidence>
<evidence type="ECO:0000256" key="3">
    <source>
        <dbReference type="ARBA" id="ARBA00022741"/>
    </source>
</evidence>
<dbReference type="GO" id="GO:0009423">
    <property type="term" value="P:chorismate biosynthetic process"/>
    <property type="evidence" value="ECO:0007669"/>
    <property type="project" value="UniProtKB-UniRule"/>
</dbReference>
<keyword evidence="3 7" id="KW-0547">Nucleotide-binding</keyword>
<comment type="pathway">
    <text evidence="7">Metabolic intermediate biosynthesis; chorismate biosynthesis; chorismate from D-erythrose 4-phosphate and phosphoenolpyruvate: step 5/7.</text>
</comment>
<dbReference type="EMBL" id="MHLN01000040">
    <property type="protein sequence ID" value="OGZ10463.1"/>
    <property type="molecule type" value="Genomic_DNA"/>
</dbReference>
<dbReference type="PRINTS" id="PR01100">
    <property type="entry name" value="SHIKIMTKNASE"/>
</dbReference>
<keyword evidence="5 7" id="KW-0067">ATP-binding</keyword>
<feature type="binding site" evidence="7">
    <location>
        <position position="135"/>
    </location>
    <ligand>
        <name>substrate</name>
    </ligand>
</feature>
<dbReference type="Proteomes" id="UP000178099">
    <property type="component" value="Unassembled WGS sequence"/>
</dbReference>
<keyword evidence="6 7" id="KW-0057">Aromatic amino acid biosynthesis</keyword>
<feature type="binding site" evidence="7">
    <location>
        <position position="81"/>
    </location>
    <ligand>
        <name>substrate</name>
    </ligand>
</feature>